<keyword evidence="11" id="KW-1185">Reference proteome</keyword>
<evidence type="ECO:0000313" key="11">
    <source>
        <dbReference type="Proteomes" id="UP000650081"/>
    </source>
</evidence>
<organism evidence="10 11">
    <name type="scientific">Neolewinella lacunae</name>
    <dbReference type="NCBI Taxonomy" id="1517758"/>
    <lineage>
        <taxon>Bacteria</taxon>
        <taxon>Pseudomonadati</taxon>
        <taxon>Bacteroidota</taxon>
        <taxon>Saprospiria</taxon>
        <taxon>Saprospirales</taxon>
        <taxon>Lewinellaceae</taxon>
        <taxon>Neolewinella</taxon>
    </lineage>
</organism>
<comment type="subunit">
    <text evidence="9">Homodimer, forms a heterotetramer with a Cas2 homodimer.</text>
</comment>
<evidence type="ECO:0000256" key="4">
    <source>
        <dbReference type="ARBA" id="ARBA00022801"/>
    </source>
</evidence>
<dbReference type="Pfam" id="PF01867">
    <property type="entry name" value="Cas_Cas1"/>
    <property type="match status" value="1"/>
</dbReference>
<dbReference type="EMBL" id="JACSIT010000118">
    <property type="protein sequence ID" value="MBC6995150.1"/>
    <property type="molecule type" value="Genomic_DNA"/>
</dbReference>
<evidence type="ECO:0000256" key="2">
    <source>
        <dbReference type="ARBA" id="ARBA00022723"/>
    </source>
</evidence>
<keyword evidence="4 9" id="KW-0378">Hydrolase</keyword>
<evidence type="ECO:0000256" key="5">
    <source>
        <dbReference type="ARBA" id="ARBA00022842"/>
    </source>
</evidence>
<feature type="binding site" evidence="9">
    <location>
        <position position="240"/>
    </location>
    <ligand>
        <name>Mn(2+)</name>
        <dbReference type="ChEBI" id="CHEBI:29035"/>
    </ligand>
</feature>
<dbReference type="NCBIfam" id="TIGR03641">
    <property type="entry name" value="cas1_HMARI"/>
    <property type="match status" value="1"/>
</dbReference>
<sequence length="334" mass="38897">MKRAYYLFNPGRMSRQDNTLKFEPTGTEEDQKPRFLPVEGVSALYIFGSVDANSALYNFLGRKHIPVHFFDYYEHYTGTFSPREHLLAGQMLVNQTNAYRLSKRRLHLAAGFVEGATFNMLKNLKYYQGRGKELEYLIEKLGALRLLIGTAADIPELMGIEGNCRQLYYEAFPIIVPGYAWEGRSKRPPTNELNALVSFGNSLCYSVCLDAIYNSQLNPTISFLHEPGVRRYSLALDVSEIFKPLLVDRLLFRMCNKRELGPKDFDLVDNACFLSERGRKAFVAAWEEKLKDGIQHRKLNRRVTYRHLLRLECYKIAKYVMKLEERYEPFHAWW</sequence>
<reference evidence="10" key="1">
    <citation type="submission" date="2020-08" db="EMBL/GenBank/DDBJ databases">
        <title>Lewinella bacteria from marine environments.</title>
        <authorList>
            <person name="Zhong Y."/>
        </authorList>
    </citation>
    <scope>NUCLEOTIDE SEQUENCE</scope>
    <source>
        <strain evidence="10">KCTC 42187</strain>
    </source>
</reference>
<keyword evidence="3 9" id="KW-0255">Endonuclease</keyword>
<dbReference type="InterPro" id="IPR002729">
    <property type="entry name" value="CRISPR-assoc_Cas1"/>
</dbReference>
<dbReference type="Proteomes" id="UP000650081">
    <property type="component" value="Unassembled WGS sequence"/>
</dbReference>
<dbReference type="GO" id="GO:0016787">
    <property type="term" value="F:hydrolase activity"/>
    <property type="evidence" value="ECO:0007669"/>
    <property type="project" value="UniProtKB-KW"/>
</dbReference>
<protein>
    <recommendedName>
        <fullName evidence="9">CRISPR-associated endonuclease Cas1</fullName>
        <ecNumber evidence="9">3.1.-.-</ecNumber>
    </recommendedName>
</protein>
<keyword evidence="1 9" id="KW-0540">Nuclease</keyword>
<name>A0A923PMG9_9BACT</name>
<comment type="function">
    <text evidence="9">CRISPR (clustered regularly interspaced short palindromic repeat), is an adaptive immune system that provides protection against mobile genetic elements (viruses, transposable elements and conjugative plasmids). CRISPR clusters contain spacers, sequences complementary to antecedent mobile elements, and target invading nucleic acids. CRISPR clusters are transcribed and processed into CRISPR RNA (crRNA). Acts as a dsDNA endonuclease. Involved in the integration of spacer DNA into the CRISPR cassette.</text>
</comment>
<gene>
    <name evidence="10" type="primary">cas1b</name>
    <name evidence="9" type="synonym">cas1</name>
    <name evidence="10" type="ORF">H9S92_13300</name>
</gene>
<evidence type="ECO:0000313" key="10">
    <source>
        <dbReference type="EMBL" id="MBC6995150.1"/>
    </source>
</evidence>
<dbReference type="CDD" id="cd09722">
    <property type="entry name" value="Cas1_I-B"/>
    <property type="match status" value="1"/>
</dbReference>
<proteinExistence type="inferred from homology"/>
<evidence type="ECO:0000256" key="6">
    <source>
        <dbReference type="ARBA" id="ARBA00023118"/>
    </source>
</evidence>
<comment type="similarity">
    <text evidence="9">Belongs to the CRISPR-associated endonuclease Cas1 family.</text>
</comment>
<dbReference type="Gene3D" id="3.100.10.20">
    <property type="entry name" value="CRISPR-associated endonuclease Cas1, N-terminal domain"/>
    <property type="match status" value="1"/>
</dbReference>
<dbReference type="InterPro" id="IPR042206">
    <property type="entry name" value="CRISPR-assoc_Cas1_C"/>
</dbReference>
<comment type="cofactor">
    <cofactor evidence="9">
        <name>Mg(2+)</name>
        <dbReference type="ChEBI" id="CHEBI:18420"/>
    </cofactor>
    <cofactor evidence="9">
        <name>Mn(2+)</name>
        <dbReference type="ChEBI" id="CHEBI:29035"/>
    </cofactor>
</comment>
<keyword evidence="5 9" id="KW-0460">Magnesium</keyword>
<dbReference type="GO" id="GO:0046872">
    <property type="term" value="F:metal ion binding"/>
    <property type="evidence" value="ECO:0007669"/>
    <property type="project" value="UniProtKB-UniRule"/>
</dbReference>
<dbReference type="Gene3D" id="1.20.120.920">
    <property type="entry name" value="CRISPR-associated endonuclease Cas1, C-terminal domain"/>
    <property type="match status" value="1"/>
</dbReference>
<dbReference type="PANTHER" id="PTHR43219">
    <property type="entry name" value="CRISPR-ASSOCIATED ENDONUCLEASE CAS1"/>
    <property type="match status" value="1"/>
</dbReference>
<dbReference type="RefSeq" id="WP_187467198.1">
    <property type="nucleotide sequence ID" value="NZ_JAUFQK010000034.1"/>
</dbReference>
<dbReference type="HAMAP" id="MF_01470">
    <property type="entry name" value="Cas1"/>
    <property type="match status" value="1"/>
</dbReference>
<evidence type="ECO:0000256" key="9">
    <source>
        <dbReference type="HAMAP-Rule" id="MF_01470"/>
    </source>
</evidence>
<keyword evidence="2 9" id="KW-0479">Metal-binding</keyword>
<dbReference type="GO" id="GO:0004520">
    <property type="term" value="F:DNA endonuclease activity"/>
    <property type="evidence" value="ECO:0007669"/>
    <property type="project" value="InterPro"/>
</dbReference>
<evidence type="ECO:0000256" key="8">
    <source>
        <dbReference type="ARBA" id="ARBA00023211"/>
    </source>
</evidence>
<evidence type="ECO:0000256" key="7">
    <source>
        <dbReference type="ARBA" id="ARBA00023125"/>
    </source>
</evidence>
<dbReference type="PANTHER" id="PTHR43219:SF1">
    <property type="entry name" value="CRISPR-ASSOCIATED ENDONUCLEASE CAS1"/>
    <property type="match status" value="1"/>
</dbReference>
<feature type="binding site" evidence="9">
    <location>
        <position position="225"/>
    </location>
    <ligand>
        <name>Mn(2+)</name>
        <dbReference type="ChEBI" id="CHEBI:29035"/>
    </ligand>
</feature>
<keyword evidence="8 9" id="KW-0464">Manganese</keyword>
<dbReference type="NCBIfam" id="TIGR00287">
    <property type="entry name" value="cas1"/>
    <property type="match status" value="1"/>
</dbReference>
<dbReference type="GO" id="GO:0051607">
    <property type="term" value="P:defense response to virus"/>
    <property type="evidence" value="ECO:0007669"/>
    <property type="project" value="UniProtKB-UniRule"/>
</dbReference>
<dbReference type="GO" id="GO:0043571">
    <property type="term" value="P:maintenance of CRISPR repeat elements"/>
    <property type="evidence" value="ECO:0007669"/>
    <property type="project" value="UniProtKB-UniRule"/>
</dbReference>
<keyword evidence="6 9" id="KW-0051">Antiviral defense</keyword>
<dbReference type="GO" id="GO:0003677">
    <property type="term" value="F:DNA binding"/>
    <property type="evidence" value="ECO:0007669"/>
    <property type="project" value="UniProtKB-KW"/>
</dbReference>
<evidence type="ECO:0000256" key="1">
    <source>
        <dbReference type="ARBA" id="ARBA00022722"/>
    </source>
</evidence>
<dbReference type="AlphaFoldDB" id="A0A923PMG9"/>
<comment type="caution">
    <text evidence="10">The sequence shown here is derived from an EMBL/GenBank/DDBJ whole genome shotgun (WGS) entry which is preliminary data.</text>
</comment>
<accession>A0A923PMG9</accession>
<keyword evidence="7 9" id="KW-0238">DNA-binding</keyword>
<dbReference type="EC" id="3.1.-.-" evidence="9"/>
<dbReference type="InterPro" id="IPR019858">
    <property type="entry name" value="CRISPR-assoc_Cas1_HMARI/TNEAP"/>
</dbReference>
<evidence type="ECO:0000256" key="3">
    <source>
        <dbReference type="ARBA" id="ARBA00022759"/>
    </source>
</evidence>
<dbReference type="InterPro" id="IPR042211">
    <property type="entry name" value="CRISPR-assoc_Cas1_N"/>
</dbReference>
<feature type="binding site" evidence="9">
    <location>
        <position position="161"/>
    </location>
    <ligand>
        <name>Mn(2+)</name>
        <dbReference type="ChEBI" id="CHEBI:29035"/>
    </ligand>
</feature>